<sequence>MKLLTLMDAGQGIQQLCSSRDVKGDVAYKCHQLNRKYREIADDVTAFEQRVIEELEMVIGPGGALIFPGQSMEDMEKVVEYRKQRAAFFEDEEVDFEFTPFKFNQIKTVSLSGNDITNLIEAGIIREPEPEPSKPKKKSKQKSKSKPAPVADE</sequence>
<gene>
    <name evidence="2" type="ORF">LCGC14_2296560</name>
</gene>
<feature type="region of interest" description="Disordered" evidence="1">
    <location>
        <begin position="123"/>
        <end position="153"/>
    </location>
</feature>
<comment type="caution">
    <text evidence="2">The sequence shown here is derived from an EMBL/GenBank/DDBJ whole genome shotgun (WGS) entry which is preliminary data.</text>
</comment>
<organism evidence="2">
    <name type="scientific">marine sediment metagenome</name>
    <dbReference type="NCBI Taxonomy" id="412755"/>
    <lineage>
        <taxon>unclassified sequences</taxon>
        <taxon>metagenomes</taxon>
        <taxon>ecological metagenomes</taxon>
    </lineage>
</organism>
<evidence type="ECO:0000256" key="1">
    <source>
        <dbReference type="SAM" id="MobiDB-lite"/>
    </source>
</evidence>
<evidence type="ECO:0000313" key="2">
    <source>
        <dbReference type="EMBL" id="KKL51331.1"/>
    </source>
</evidence>
<dbReference type="AlphaFoldDB" id="A0A0F9DCB5"/>
<proteinExistence type="predicted"/>
<protein>
    <submittedName>
        <fullName evidence="2">Uncharacterized protein</fullName>
    </submittedName>
</protein>
<name>A0A0F9DCB5_9ZZZZ</name>
<accession>A0A0F9DCB5</accession>
<dbReference type="EMBL" id="LAZR01032289">
    <property type="protein sequence ID" value="KKL51331.1"/>
    <property type="molecule type" value="Genomic_DNA"/>
</dbReference>
<reference evidence="2" key="1">
    <citation type="journal article" date="2015" name="Nature">
        <title>Complex archaea that bridge the gap between prokaryotes and eukaryotes.</title>
        <authorList>
            <person name="Spang A."/>
            <person name="Saw J.H."/>
            <person name="Jorgensen S.L."/>
            <person name="Zaremba-Niedzwiedzka K."/>
            <person name="Martijn J."/>
            <person name="Lind A.E."/>
            <person name="van Eijk R."/>
            <person name="Schleper C."/>
            <person name="Guy L."/>
            <person name="Ettema T.J."/>
        </authorList>
    </citation>
    <scope>NUCLEOTIDE SEQUENCE</scope>
</reference>
<feature type="compositionally biased region" description="Basic residues" evidence="1">
    <location>
        <begin position="135"/>
        <end position="145"/>
    </location>
</feature>
<feature type="compositionally biased region" description="Basic and acidic residues" evidence="1">
    <location>
        <begin position="124"/>
        <end position="134"/>
    </location>
</feature>